<dbReference type="EMBL" id="QOWE01000030">
    <property type="protein sequence ID" value="RCR66178.1"/>
    <property type="molecule type" value="Genomic_DNA"/>
</dbReference>
<evidence type="ECO:0000313" key="2">
    <source>
        <dbReference type="EMBL" id="RCR66178.1"/>
    </source>
</evidence>
<reference evidence="2 3" key="1">
    <citation type="submission" date="2018-07" db="EMBL/GenBank/DDBJ databases">
        <title>Genome analysis of Larkinella rosea.</title>
        <authorList>
            <person name="Zhou Z."/>
            <person name="Wang G."/>
        </authorList>
    </citation>
    <scope>NUCLEOTIDE SEQUENCE [LARGE SCALE GENOMIC DNA]</scope>
    <source>
        <strain evidence="3">zzj9</strain>
    </source>
</reference>
<keyword evidence="3" id="KW-1185">Reference proteome</keyword>
<keyword evidence="1" id="KW-0472">Membrane</keyword>
<keyword evidence="1" id="KW-1133">Transmembrane helix</keyword>
<feature type="transmembrane region" description="Helical" evidence="1">
    <location>
        <begin position="7"/>
        <end position="24"/>
    </location>
</feature>
<evidence type="ECO:0000256" key="1">
    <source>
        <dbReference type="SAM" id="Phobius"/>
    </source>
</evidence>
<organism evidence="2 3">
    <name type="scientific">Larkinella punicea</name>
    <dbReference type="NCBI Taxonomy" id="2315727"/>
    <lineage>
        <taxon>Bacteria</taxon>
        <taxon>Pseudomonadati</taxon>
        <taxon>Bacteroidota</taxon>
        <taxon>Cytophagia</taxon>
        <taxon>Cytophagales</taxon>
        <taxon>Spirosomataceae</taxon>
        <taxon>Larkinella</taxon>
    </lineage>
</organism>
<feature type="transmembrane region" description="Helical" evidence="1">
    <location>
        <begin position="36"/>
        <end position="53"/>
    </location>
</feature>
<gene>
    <name evidence="2" type="ORF">DUE52_27890</name>
</gene>
<evidence type="ECO:0000313" key="3">
    <source>
        <dbReference type="Proteomes" id="UP000253383"/>
    </source>
</evidence>
<accession>A0A368JES6</accession>
<comment type="caution">
    <text evidence="2">The sequence shown here is derived from an EMBL/GenBank/DDBJ whole genome shotgun (WGS) entry which is preliminary data.</text>
</comment>
<name>A0A368JES6_9BACT</name>
<protein>
    <submittedName>
        <fullName evidence="2">Uncharacterized protein</fullName>
    </submittedName>
</protein>
<sequence length="60" mass="6273">MSVKSIFGIILTLAGLIGLIYGGMDLTSGGVARASWIYLIMGGIFFFSGISLIRSTKDAA</sequence>
<keyword evidence="1" id="KW-0812">Transmembrane</keyword>
<dbReference type="OrthoDB" id="677537at2"/>
<dbReference type="Proteomes" id="UP000253383">
    <property type="component" value="Unassembled WGS sequence"/>
</dbReference>
<dbReference type="RefSeq" id="WP_114409380.1">
    <property type="nucleotide sequence ID" value="NZ_QOWE01000030.1"/>
</dbReference>
<dbReference type="AlphaFoldDB" id="A0A368JES6"/>
<proteinExistence type="predicted"/>